<evidence type="ECO:0000313" key="1">
    <source>
        <dbReference type="EMBL" id="EHS64857.1"/>
    </source>
</evidence>
<organism evidence="1 2">
    <name type="scientific">Puccinia graminis f. sp. tritici (strain CRL 75-36-700-3 / race SCCL)</name>
    <name type="common">Black stem rust fungus</name>
    <dbReference type="NCBI Taxonomy" id="418459"/>
    <lineage>
        <taxon>Eukaryota</taxon>
        <taxon>Fungi</taxon>
        <taxon>Dikarya</taxon>
        <taxon>Basidiomycota</taxon>
        <taxon>Pucciniomycotina</taxon>
        <taxon>Pucciniomycetes</taxon>
        <taxon>Pucciniales</taxon>
        <taxon>Pucciniaceae</taxon>
        <taxon>Puccinia</taxon>
    </lineage>
</organism>
<accession>H6QUU9</accession>
<evidence type="ECO:0000313" key="2">
    <source>
        <dbReference type="Proteomes" id="UP000008783"/>
    </source>
</evidence>
<gene>
    <name evidence="1" type="ORF">PGTG_22514</name>
</gene>
<protein>
    <submittedName>
        <fullName evidence="1">Uncharacterized protein</fullName>
    </submittedName>
</protein>
<dbReference type="VEuPathDB" id="FungiDB:PGTG_22514"/>
<name>H6QUU9_PUCGT</name>
<dbReference type="EMBL" id="DS178356">
    <property type="protein sequence ID" value="EHS64857.1"/>
    <property type="molecule type" value="Genomic_DNA"/>
</dbReference>
<keyword evidence="2" id="KW-1185">Reference proteome</keyword>
<proteinExistence type="predicted"/>
<dbReference type="InParanoid" id="H6QUU9"/>
<dbReference type="Proteomes" id="UP000008783">
    <property type="component" value="Unassembled WGS sequence"/>
</dbReference>
<dbReference type="AlphaFoldDB" id="H6QUU9"/>
<dbReference type="HOGENOM" id="CLU_3033453_0_0_1"/>
<dbReference type="KEGG" id="pgr:PGTG_22514"/>
<reference evidence="2" key="1">
    <citation type="journal article" date="2011" name="Proc. Natl. Acad. Sci. U.S.A.">
        <title>Obligate biotrophy features unraveled by the genomic analysis of rust fungi.</title>
        <authorList>
            <person name="Duplessis S."/>
            <person name="Cuomo C.A."/>
            <person name="Lin Y.-C."/>
            <person name="Aerts A."/>
            <person name="Tisserant E."/>
            <person name="Veneault-Fourrey C."/>
            <person name="Joly D.L."/>
            <person name="Hacquard S."/>
            <person name="Amselem J."/>
            <person name="Cantarel B.L."/>
            <person name="Chiu R."/>
            <person name="Coutinho P.M."/>
            <person name="Feau N."/>
            <person name="Field M."/>
            <person name="Frey P."/>
            <person name="Gelhaye E."/>
            <person name="Goldberg J."/>
            <person name="Grabherr M.G."/>
            <person name="Kodira C.D."/>
            <person name="Kohler A."/>
            <person name="Kuees U."/>
            <person name="Lindquist E.A."/>
            <person name="Lucas S.M."/>
            <person name="Mago R."/>
            <person name="Mauceli E."/>
            <person name="Morin E."/>
            <person name="Murat C."/>
            <person name="Pangilinan J.L."/>
            <person name="Park R."/>
            <person name="Pearson M."/>
            <person name="Quesneville H."/>
            <person name="Rouhier N."/>
            <person name="Sakthikumar S."/>
            <person name="Salamov A.A."/>
            <person name="Schmutz J."/>
            <person name="Selles B."/>
            <person name="Shapiro H."/>
            <person name="Tanguay P."/>
            <person name="Tuskan G.A."/>
            <person name="Henrissat B."/>
            <person name="Van de Peer Y."/>
            <person name="Rouze P."/>
            <person name="Ellis J.G."/>
            <person name="Dodds P.N."/>
            <person name="Schein J.E."/>
            <person name="Zhong S."/>
            <person name="Hamelin R.C."/>
            <person name="Grigoriev I.V."/>
            <person name="Szabo L.J."/>
            <person name="Martin F."/>
        </authorList>
    </citation>
    <scope>NUCLEOTIDE SEQUENCE [LARGE SCALE GENOMIC DNA]</scope>
    <source>
        <strain evidence="2">CRL 75-36-700-3 / race SCCL</strain>
    </source>
</reference>
<dbReference type="RefSeq" id="XP_003888716.1">
    <property type="nucleotide sequence ID" value="XM_003888667.1"/>
</dbReference>
<dbReference type="GeneID" id="13542126"/>
<sequence length="55" mass="6054">MIKSFSLSTFPVPLDISNRLEAHIPEGTVNTPTDLGPSFSIPLKTFYTKPSHHSV</sequence>